<accession>A0AAU9EE88</accession>
<proteinExistence type="predicted"/>
<organism evidence="2 3">
    <name type="scientific">Helicovermis profundi</name>
    <dbReference type="NCBI Taxonomy" id="3065157"/>
    <lineage>
        <taxon>Bacteria</taxon>
        <taxon>Bacillati</taxon>
        <taxon>Bacillota</taxon>
        <taxon>Clostridia</taxon>
        <taxon>Helicovermis</taxon>
    </lineage>
</organism>
<dbReference type="EMBL" id="AP028654">
    <property type="protein sequence ID" value="BEP28982.1"/>
    <property type="molecule type" value="Genomic_DNA"/>
</dbReference>
<evidence type="ECO:0008006" key="4">
    <source>
        <dbReference type="Google" id="ProtNLM"/>
    </source>
</evidence>
<keyword evidence="3" id="KW-1185">Reference proteome</keyword>
<dbReference type="SUPFAM" id="SSF54523">
    <property type="entry name" value="Pili subunits"/>
    <property type="match status" value="1"/>
</dbReference>
<dbReference type="Pfam" id="PF07963">
    <property type="entry name" value="N_methyl"/>
    <property type="match status" value="1"/>
</dbReference>
<name>A0AAU9EE88_9FIRM</name>
<dbReference type="Proteomes" id="UP001321786">
    <property type="component" value="Chromosome"/>
</dbReference>
<gene>
    <name evidence="2" type="ORF">HLPR_13130</name>
</gene>
<feature type="transmembrane region" description="Helical" evidence="1">
    <location>
        <begin position="21"/>
        <end position="41"/>
    </location>
</feature>
<reference evidence="2 3" key="1">
    <citation type="submission" date="2023-08" db="EMBL/GenBank/DDBJ databases">
        <title>Helicovermis profunda gen. nov., sp. nov., a novel mesophilic, fermentative bacterium within the Bacillota from a deep-sea hydrothermal vent chimney.</title>
        <authorList>
            <person name="Miyazaki U."/>
            <person name="Mizutani D."/>
            <person name="Hashimoto Y."/>
            <person name="Tame A."/>
            <person name="Sawayama S."/>
            <person name="Miyazaki J."/>
            <person name="Takai K."/>
            <person name="Nakagawa S."/>
        </authorList>
    </citation>
    <scope>NUCLEOTIDE SEQUENCE [LARGE SCALE GENOMIC DNA]</scope>
    <source>
        <strain evidence="2 3">S502</strain>
    </source>
</reference>
<keyword evidence="1" id="KW-1133">Transmembrane helix</keyword>
<evidence type="ECO:0000313" key="3">
    <source>
        <dbReference type="Proteomes" id="UP001321786"/>
    </source>
</evidence>
<dbReference type="KEGG" id="hprf:HLPR_13130"/>
<protein>
    <recommendedName>
        <fullName evidence="4">Prepilin-type N-terminal cleavage/methylation domain-containing protein</fullName>
    </recommendedName>
</protein>
<keyword evidence="1" id="KW-0812">Transmembrane</keyword>
<sequence>MFSKLIKKKLKKFNINTCGYTLIELVIVIALIGLVAAPMMMSFTTGYKLFQTENSSNDKISELRSFVSEFDSIIRKADRKDIFVVGNIVTIKNNKYYLENGDFIQENTLNNEKRVMTTSIKSFKIDNQVIDENGNLVSADISISIDDKDKDFVINTSFYIRGD</sequence>
<evidence type="ECO:0000313" key="2">
    <source>
        <dbReference type="EMBL" id="BEP28982.1"/>
    </source>
</evidence>
<keyword evidence="1" id="KW-0472">Membrane</keyword>
<dbReference type="RefSeq" id="WP_338537276.1">
    <property type="nucleotide sequence ID" value="NZ_AP028654.1"/>
</dbReference>
<dbReference type="InterPro" id="IPR012902">
    <property type="entry name" value="N_methyl_site"/>
</dbReference>
<dbReference type="InterPro" id="IPR045584">
    <property type="entry name" value="Pilin-like"/>
</dbReference>
<dbReference type="AlphaFoldDB" id="A0AAU9EE88"/>
<evidence type="ECO:0000256" key="1">
    <source>
        <dbReference type="SAM" id="Phobius"/>
    </source>
</evidence>
<dbReference type="NCBIfam" id="TIGR02532">
    <property type="entry name" value="IV_pilin_GFxxxE"/>
    <property type="match status" value="1"/>
</dbReference>